<evidence type="ECO:0000313" key="1">
    <source>
        <dbReference type="EMBL" id="GBE80535.1"/>
    </source>
</evidence>
<proteinExistence type="predicted"/>
<name>A0A401GEI6_9APHY</name>
<keyword evidence="2" id="KW-1185">Reference proteome</keyword>
<evidence type="ECO:0000313" key="2">
    <source>
        <dbReference type="Proteomes" id="UP000287166"/>
    </source>
</evidence>
<organism evidence="1 2">
    <name type="scientific">Sparassis crispa</name>
    <dbReference type="NCBI Taxonomy" id="139825"/>
    <lineage>
        <taxon>Eukaryota</taxon>
        <taxon>Fungi</taxon>
        <taxon>Dikarya</taxon>
        <taxon>Basidiomycota</taxon>
        <taxon>Agaricomycotina</taxon>
        <taxon>Agaricomycetes</taxon>
        <taxon>Polyporales</taxon>
        <taxon>Sparassidaceae</taxon>
        <taxon>Sparassis</taxon>
    </lineage>
</organism>
<sequence length="139" mass="15551">MSDILHSHIHVYKTVSHTVPQLNTTNDNLVPHIPIYIAKRFRMPSFCMRSVSSPQSRHRVVEEPPSLPPAVQSQIHYWYPPGLYYLPSWTPAPQSSCQCSQLVYSAGSSSPMQAPFVVVPPARSPVMIYATPVVPVMPQ</sequence>
<accession>A0A401GEI6</accession>
<dbReference type="AlphaFoldDB" id="A0A401GEI6"/>
<reference evidence="1 2" key="1">
    <citation type="journal article" date="2018" name="Sci. Rep.">
        <title>Genome sequence of the cauliflower mushroom Sparassis crispa (Hanabiratake) and its association with beneficial usage.</title>
        <authorList>
            <person name="Kiyama R."/>
            <person name="Furutani Y."/>
            <person name="Kawaguchi K."/>
            <person name="Nakanishi T."/>
        </authorList>
    </citation>
    <scope>NUCLEOTIDE SEQUENCE [LARGE SCALE GENOMIC DNA]</scope>
</reference>
<dbReference type="InParanoid" id="A0A401GEI6"/>
<dbReference type="Proteomes" id="UP000287166">
    <property type="component" value="Unassembled WGS sequence"/>
</dbReference>
<dbReference type="RefSeq" id="XP_027611448.1">
    <property type="nucleotide sequence ID" value="XM_027755647.1"/>
</dbReference>
<dbReference type="GeneID" id="38777452"/>
<dbReference type="EMBL" id="BFAD01000003">
    <property type="protein sequence ID" value="GBE80535.1"/>
    <property type="molecule type" value="Genomic_DNA"/>
</dbReference>
<gene>
    <name evidence="1" type="ORF">SCP_0302500</name>
</gene>
<protein>
    <submittedName>
        <fullName evidence="1">Uncharacterized protein</fullName>
    </submittedName>
</protein>
<comment type="caution">
    <text evidence="1">The sequence shown here is derived from an EMBL/GenBank/DDBJ whole genome shotgun (WGS) entry which is preliminary data.</text>
</comment>